<name>A0A1I3XVP1_9HYPH</name>
<evidence type="ECO:0000256" key="4">
    <source>
        <dbReference type="ARBA" id="ARBA00022692"/>
    </source>
</evidence>
<keyword evidence="7" id="KW-0998">Cell outer membrane</keyword>
<organism evidence="9 10">
    <name type="scientific">Pseudovibrio ascidiaceicola</name>
    <dbReference type="NCBI Taxonomy" id="285279"/>
    <lineage>
        <taxon>Bacteria</taxon>
        <taxon>Pseudomonadati</taxon>
        <taxon>Pseudomonadota</taxon>
        <taxon>Alphaproteobacteria</taxon>
        <taxon>Hyphomicrobiales</taxon>
        <taxon>Stappiaceae</taxon>
        <taxon>Pseudovibrio</taxon>
    </lineage>
</organism>
<keyword evidence="4" id="KW-0812">Transmembrane</keyword>
<gene>
    <name evidence="9" type="ORF">SAMN04488518_103187</name>
</gene>
<evidence type="ECO:0000256" key="8">
    <source>
        <dbReference type="SAM" id="SignalP"/>
    </source>
</evidence>
<keyword evidence="5 8" id="KW-0732">Signal</keyword>
<comment type="similarity">
    <text evidence="2">Belongs to the OmpP1/FadL family.</text>
</comment>
<dbReference type="RefSeq" id="WP_093518179.1">
    <property type="nucleotide sequence ID" value="NZ_FOSK01000003.1"/>
</dbReference>
<sequence length="418" mass="44444">MRVLKTLAQTTVLGCAVSMIPAAAFAGGWSTEGIADYDLLFAKERFAFEAQSTVALRNVDFKNANTTVNGSPIVGIAANPGDDSADDIAPNVWFNSGSVKFGLTDNLDLFARINQPYVISEQPGFDWSGQYAIGETNADALGIDAMLSYKHEVSEGKFVRVFGGVRSVTVDYEQLSNTLIVPPLTPPPFGAAGVAVNVETEREYGFRLGAAFEVPEIALRALVSYESEIDLDLNGDFVVALPAAAGGPVNAEAAASATLPQSIEAKIQTGVAPGWLVSLGVKWTDWSVLNELAVNLDSADPRAPSNLVRSLNYKDGWIVEAGVGHQLTEKLSVGGNLTWDKGIGGPYSDYYAVGLGGSYDLTENLKFTLGGKAIYKTAGEGSYDITRTTAGTPSEVNAEYEYDSSWNFAVSSKIRVAF</sequence>
<evidence type="ECO:0000256" key="6">
    <source>
        <dbReference type="ARBA" id="ARBA00023136"/>
    </source>
</evidence>
<keyword evidence="10" id="KW-1185">Reference proteome</keyword>
<dbReference type="SUPFAM" id="SSF56935">
    <property type="entry name" value="Porins"/>
    <property type="match status" value="1"/>
</dbReference>
<reference evidence="9 10" key="1">
    <citation type="submission" date="2016-10" db="EMBL/GenBank/DDBJ databases">
        <authorList>
            <person name="Varghese N."/>
            <person name="Submissions S."/>
        </authorList>
    </citation>
    <scope>NUCLEOTIDE SEQUENCE [LARGE SCALE GENOMIC DNA]</scope>
    <source>
        <strain evidence="9 10">DSM 16392</strain>
    </source>
</reference>
<comment type="subcellular location">
    <subcellularLocation>
        <location evidence="1">Cell outer membrane</location>
        <topology evidence="1">Multi-pass membrane protein</topology>
    </subcellularLocation>
</comment>
<protein>
    <submittedName>
        <fullName evidence="9">Long-chain fatty acid transport protein</fullName>
    </submittedName>
</protein>
<dbReference type="Proteomes" id="UP000199598">
    <property type="component" value="Unassembled WGS sequence"/>
</dbReference>
<dbReference type="InterPro" id="IPR005017">
    <property type="entry name" value="OMPP1/FadL/TodX"/>
</dbReference>
<evidence type="ECO:0000256" key="3">
    <source>
        <dbReference type="ARBA" id="ARBA00022452"/>
    </source>
</evidence>
<evidence type="ECO:0000256" key="7">
    <source>
        <dbReference type="ARBA" id="ARBA00023237"/>
    </source>
</evidence>
<dbReference type="Pfam" id="PF03349">
    <property type="entry name" value="Toluene_X"/>
    <property type="match status" value="1"/>
</dbReference>
<dbReference type="PANTHER" id="PTHR35093">
    <property type="entry name" value="OUTER MEMBRANE PROTEIN NMB0088-RELATED"/>
    <property type="match status" value="1"/>
</dbReference>
<keyword evidence="6" id="KW-0472">Membrane</keyword>
<evidence type="ECO:0000256" key="5">
    <source>
        <dbReference type="ARBA" id="ARBA00022729"/>
    </source>
</evidence>
<dbReference type="EMBL" id="FOSK01000003">
    <property type="protein sequence ID" value="SFK23717.1"/>
    <property type="molecule type" value="Genomic_DNA"/>
</dbReference>
<comment type="caution">
    <text evidence="9">The sequence shown here is derived from an EMBL/GenBank/DDBJ whole genome shotgun (WGS) entry which is preliminary data.</text>
</comment>
<dbReference type="Gene3D" id="2.40.160.60">
    <property type="entry name" value="Outer membrane protein transport protein (OMPP1/FadL/TodX)"/>
    <property type="match status" value="1"/>
</dbReference>
<evidence type="ECO:0000313" key="10">
    <source>
        <dbReference type="Proteomes" id="UP000199598"/>
    </source>
</evidence>
<dbReference type="PANTHER" id="PTHR35093:SF8">
    <property type="entry name" value="OUTER MEMBRANE PROTEIN NMB0088-RELATED"/>
    <property type="match status" value="1"/>
</dbReference>
<evidence type="ECO:0000256" key="1">
    <source>
        <dbReference type="ARBA" id="ARBA00004571"/>
    </source>
</evidence>
<accession>A0A1I3XVP1</accession>
<evidence type="ECO:0000256" key="2">
    <source>
        <dbReference type="ARBA" id="ARBA00008163"/>
    </source>
</evidence>
<feature type="chain" id="PRO_5046528556" evidence="8">
    <location>
        <begin position="27"/>
        <end position="418"/>
    </location>
</feature>
<evidence type="ECO:0000313" key="9">
    <source>
        <dbReference type="EMBL" id="SFK23717.1"/>
    </source>
</evidence>
<proteinExistence type="inferred from homology"/>
<feature type="signal peptide" evidence="8">
    <location>
        <begin position="1"/>
        <end position="26"/>
    </location>
</feature>
<keyword evidence="3" id="KW-1134">Transmembrane beta strand</keyword>